<dbReference type="RefSeq" id="WP_118928060.1">
    <property type="nucleotide sequence ID" value="NZ_QXGH01000034.1"/>
</dbReference>
<dbReference type="EMBL" id="QXGH01000034">
    <property type="protein sequence ID" value="RHW24233.1"/>
    <property type="molecule type" value="Genomic_DNA"/>
</dbReference>
<dbReference type="InterPro" id="IPR009218">
    <property type="entry name" value="HD_phosphohydro"/>
</dbReference>
<comment type="caution">
    <text evidence="1">The sequence shown here is derived from an EMBL/GenBank/DDBJ whole genome shotgun (WGS) entry which is preliminary data.</text>
</comment>
<reference evidence="1 2" key="1">
    <citation type="submission" date="2018-09" db="EMBL/GenBank/DDBJ databases">
        <title>Genome sequencing of Nocardioides immobilis CCTCC AB 2017083 for comparison to Nocardioides silvaticus.</title>
        <authorList>
            <person name="Li C."/>
            <person name="Wang G."/>
        </authorList>
    </citation>
    <scope>NUCLEOTIDE SEQUENCE [LARGE SCALE GENOMIC DNA]</scope>
    <source>
        <strain evidence="1 2">CCTCC AB 2017083</strain>
    </source>
</reference>
<name>A0A417XV48_9ACTN</name>
<proteinExistence type="predicted"/>
<dbReference type="PANTHER" id="PTHR21174:SF0">
    <property type="entry name" value="HD PHOSPHOHYDROLASE FAMILY PROTEIN-RELATED"/>
    <property type="match status" value="1"/>
</dbReference>
<dbReference type="PIRSF" id="PIRSF035170">
    <property type="entry name" value="HD_phosphohydro"/>
    <property type="match status" value="1"/>
</dbReference>
<dbReference type="AlphaFoldDB" id="A0A417XV48"/>
<dbReference type="PANTHER" id="PTHR21174">
    <property type="match status" value="1"/>
</dbReference>
<protein>
    <recommendedName>
        <fullName evidence="3">Metal-dependent phosphohydrolase</fullName>
    </recommendedName>
</protein>
<evidence type="ECO:0008006" key="3">
    <source>
        <dbReference type="Google" id="ProtNLM"/>
    </source>
</evidence>
<evidence type="ECO:0000313" key="1">
    <source>
        <dbReference type="EMBL" id="RHW24233.1"/>
    </source>
</evidence>
<accession>A0A417XV48</accession>
<organism evidence="1 2">
    <name type="scientific">Nocardioides immobilis</name>
    <dbReference type="NCBI Taxonomy" id="2049295"/>
    <lineage>
        <taxon>Bacteria</taxon>
        <taxon>Bacillati</taxon>
        <taxon>Actinomycetota</taxon>
        <taxon>Actinomycetes</taxon>
        <taxon>Propionibacteriales</taxon>
        <taxon>Nocardioidaceae</taxon>
        <taxon>Nocardioides</taxon>
    </lineage>
</organism>
<gene>
    <name evidence="1" type="ORF">D0Z08_25290</name>
</gene>
<sequence length="205" mass="22410">MDGRPTDQTALPWPLADALDLRDALLAAYADPARGYHDVRHLAEVLARLDELATAGATYDRTPVLLAAWFHDAIYDGERDAEERSAAWAEEALPDLLDAATVAEVARLVRLTESHRPDDGDANGCALSDADLGILAAPRSRYDEYAAAVRAEYSHLSDAVFTAGRADVLRDLVAKPRLFHTAHGLSEWEEPARRNVERELSVLAA</sequence>
<dbReference type="Gene3D" id="1.10.3210.10">
    <property type="entry name" value="Hypothetical protein af1432"/>
    <property type="match status" value="1"/>
</dbReference>
<evidence type="ECO:0000313" key="2">
    <source>
        <dbReference type="Proteomes" id="UP000283644"/>
    </source>
</evidence>
<dbReference type="OrthoDB" id="9808993at2"/>
<dbReference type="SUPFAM" id="SSF109604">
    <property type="entry name" value="HD-domain/PDEase-like"/>
    <property type="match status" value="1"/>
</dbReference>
<dbReference type="Proteomes" id="UP000283644">
    <property type="component" value="Unassembled WGS sequence"/>
</dbReference>
<keyword evidence="2" id="KW-1185">Reference proteome</keyword>